<keyword evidence="1 2" id="KW-0694">RNA-binding</keyword>
<feature type="region of interest" description="Disordered" evidence="3">
    <location>
        <begin position="344"/>
        <end position="430"/>
    </location>
</feature>
<organism evidence="5">
    <name type="scientific">Dugesia japonica</name>
    <name type="common">Planarian</name>
    <dbReference type="NCBI Taxonomy" id="6161"/>
    <lineage>
        <taxon>Eukaryota</taxon>
        <taxon>Metazoa</taxon>
        <taxon>Spiralia</taxon>
        <taxon>Lophotrochozoa</taxon>
        <taxon>Platyhelminthes</taxon>
        <taxon>Rhabditophora</taxon>
        <taxon>Seriata</taxon>
        <taxon>Tricladida</taxon>
        <taxon>Continenticola</taxon>
        <taxon>Geoplanoidea</taxon>
        <taxon>Dugesiidae</taxon>
        <taxon>Dugesia</taxon>
    </lineage>
</organism>
<feature type="compositionally biased region" description="Low complexity" evidence="3">
    <location>
        <begin position="413"/>
        <end position="430"/>
    </location>
</feature>
<feature type="domain" description="RRM" evidence="4">
    <location>
        <begin position="95"/>
        <end position="172"/>
    </location>
</feature>
<gene>
    <name evidence="5" type="primary">TIAL-1</name>
</gene>
<dbReference type="CDD" id="cd00590">
    <property type="entry name" value="RRM_SF"/>
    <property type="match status" value="2"/>
</dbReference>
<feature type="compositionally biased region" description="Low complexity" evidence="3">
    <location>
        <begin position="358"/>
        <end position="371"/>
    </location>
</feature>
<evidence type="ECO:0000313" key="5">
    <source>
        <dbReference type="EMBL" id="ADF47445.1"/>
    </source>
</evidence>
<name>D5JG75_DUGJA</name>
<feature type="domain" description="RRM" evidence="4">
    <location>
        <begin position="1"/>
        <end position="72"/>
    </location>
</feature>
<dbReference type="SMART" id="SM00360">
    <property type="entry name" value="RRM"/>
    <property type="match status" value="3"/>
</dbReference>
<dbReference type="InterPro" id="IPR012677">
    <property type="entry name" value="Nucleotide-bd_a/b_plait_sf"/>
</dbReference>
<evidence type="ECO:0000256" key="1">
    <source>
        <dbReference type="ARBA" id="ARBA00022884"/>
    </source>
</evidence>
<dbReference type="Gene3D" id="3.30.70.330">
    <property type="match status" value="3"/>
</dbReference>
<evidence type="ECO:0000256" key="3">
    <source>
        <dbReference type="SAM" id="MobiDB-lite"/>
    </source>
</evidence>
<feature type="non-terminal residue" evidence="5">
    <location>
        <position position="1"/>
    </location>
</feature>
<evidence type="ECO:0000259" key="4">
    <source>
        <dbReference type="PROSITE" id="PS50102"/>
    </source>
</evidence>
<reference evidence="5" key="1">
    <citation type="journal article" date="2010" name="Dev. Biol.">
        <title>Different requirements for conserved post-transcriptional regulators in planarian regeneration and stem cell maintenance.</title>
        <authorList>
            <person name="Rouhana L."/>
            <person name="Shibata N."/>
            <person name="Nishimura O."/>
            <person name="Agata K."/>
        </authorList>
    </citation>
    <scope>NUCLEOTIDE SEQUENCE</scope>
</reference>
<accession>D5JG75</accession>
<proteinExistence type="evidence at transcript level"/>
<dbReference type="SUPFAM" id="SSF54928">
    <property type="entry name" value="RNA-binding domain, RBD"/>
    <property type="match status" value="3"/>
</dbReference>
<dbReference type="Pfam" id="PF00076">
    <property type="entry name" value="RRM_1"/>
    <property type="match status" value="3"/>
</dbReference>
<feature type="domain" description="RRM" evidence="4">
    <location>
        <begin position="206"/>
        <end position="276"/>
    </location>
</feature>
<sequence length="430" mass="48452">KTIYISNLPSPISEEDLLSIFGSFGACVSCELNLETLTAYIEFDNESSAEKALAMNNTPMESNQMSVEIAYVDNVVQNVTSYTLASKKVDYSQSVQIFVGGIGFDIDEAILKEGFAHCGQVLDTKVVRSNDGQHKGFAFVSFSNESDANSAIQKMNNTMFHNRKIQCNWATKNKNSNGAPFNPKFNPTKFNKTLEDISYEAPESNTSVYVLGESLTEELLRPIFERFGKIKNVKAFPEKNHAFVNYDTHDAAAYAIQQLNGYKINNIELKCNWGKKNAALGNANNQSMGNQYGNQMNPYYDNTQANFYNYQQQFDQYYQAGYQVPQYFNNTQMGSFYNPMPNYPQFQNPYGGQQNFINPNQNNYPAPNQGNFVAQPNLLGQPKGSYGAQPKNNFKAGPKGFPGEPKPRMNRAPHPYNKPKPNNQYNTYQQ</sequence>
<dbReference type="PANTHER" id="PTHR10352">
    <property type="entry name" value="EUKARYOTIC TRANSLATION INITIATION FACTOR 3 SUBUNIT G"/>
    <property type="match status" value="1"/>
</dbReference>
<dbReference type="EMBL" id="GU305899">
    <property type="protein sequence ID" value="ADF47445.1"/>
    <property type="molecule type" value="mRNA"/>
</dbReference>
<dbReference type="GO" id="GO:0003723">
    <property type="term" value="F:RNA binding"/>
    <property type="evidence" value="ECO:0007669"/>
    <property type="project" value="UniProtKB-UniRule"/>
</dbReference>
<dbReference type="InterPro" id="IPR000504">
    <property type="entry name" value="RRM_dom"/>
</dbReference>
<evidence type="ECO:0000256" key="2">
    <source>
        <dbReference type="PROSITE-ProRule" id="PRU00176"/>
    </source>
</evidence>
<protein>
    <submittedName>
        <fullName evidence="5">TIA1-like protein</fullName>
    </submittedName>
</protein>
<dbReference type="AlphaFoldDB" id="D5JG75"/>
<dbReference type="PROSITE" id="PS50102">
    <property type="entry name" value="RRM"/>
    <property type="match status" value="3"/>
</dbReference>
<dbReference type="InterPro" id="IPR035979">
    <property type="entry name" value="RBD_domain_sf"/>
</dbReference>
<feature type="compositionally biased region" description="Polar residues" evidence="3">
    <location>
        <begin position="344"/>
        <end position="357"/>
    </location>
</feature>